<dbReference type="EMBL" id="JBHILM010000012">
    <property type="protein sequence ID" value="MFB5681764.1"/>
    <property type="molecule type" value="Genomic_DNA"/>
</dbReference>
<feature type="region of interest" description="Disordered" evidence="5">
    <location>
        <begin position="32"/>
        <end position="51"/>
    </location>
</feature>
<dbReference type="CDD" id="cd01138">
    <property type="entry name" value="FeuA"/>
    <property type="match status" value="1"/>
</dbReference>
<gene>
    <name evidence="8" type="ORF">ACE3NQ_12650</name>
</gene>
<evidence type="ECO:0000256" key="6">
    <source>
        <dbReference type="SAM" id="SignalP"/>
    </source>
</evidence>
<evidence type="ECO:0000256" key="5">
    <source>
        <dbReference type="SAM" id="MobiDB-lite"/>
    </source>
</evidence>
<keyword evidence="4 6" id="KW-0732">Signal</keyword>
<organism evidence="8 9">
    <name type="scientific">Paenibacillus terreus</name>
    <dbReference type="NCBI Taxonomy" id="1387834"/>
    <lineage>
        <taxon>Bacteria</taxon>
        <taxon>Bacillati</taxon>
        <taxon>Bacillota</taxon>
        <taxon>Bacilli</taxon>
        <taxon>Bacillales</taxon>
        <taxon>Paenibacillaceae</taxon>
        <taxon>Paenibacillus</taxon>
    </lineage>
</organism>
<name>A0ABV5B7V1_9BACL</name>
<keyword evidence="3" id="KW-0813">Transport</keyword>
<evidence type="ECO:0000259" key="7">
    <source>
        <dbReference type="PROSITE" id="PS50983"/>
    </source>
</evidence>
<feature type="chain" id="PRO_5046869559" evidence="6">
    <location>
        <begin position="25"/>
        <end position="330"/>
    </location>
</feature>
<dbReference type="PROSITE" id="PS51257">
    <property type="entry name" value="PROKAR_LIPOPROTEIN"/>
    <property type="match status" value="1"/>
</dbReference>
<dbReference type="SUPFAM" id="SSF53807">
    <property type="entry name" value="Helical backbone' metal receptor"/>
    <property type="match status" value="1"/>
</dbReference>
<comment type="similarity">
    <text evidence="2">Belongs to the bacterial solute-binding protein 8 family.</text>
</comment>
<feature type="domain" description="Fe/B12 periplasmic-binding" evidence="7">
    <location>
        <begin position="71"/>
        <end position="330"/>
    </location>
</feature>
<dbReference type="RefSeq" id="WP_375525541.1">
    <property type="nucleotide sequence ID" value="NZ_JBHILM010000012.1"/>
</dbReference>
<evidence type="ECO:0000313" key="8">
    <source>
        <dbReference type="EMBL" id="MFB5681764.1"/>
    </source>
</evidence>
<keyword evidence="9" id="KW-1185">Reference proteome</keyword>
<evidence type="ECO:0000313" key="9">
    <source>
        <dbReference type="Proteomes" id="UP001580407"/>
    </source>
</evidence>
<feature type="signal peptide" evidence="6">
    <location>
        <begin position="1"/>
        <end position="24"/>
    </location>
</feature>
<comment type="subcellular location">
    <subcellularLocation>
        <location evidence="1">Cell envelope</location>
    </subcellularLocation>
</comment>
<dbReference type="PANTHER" id="PTHR30532:SF26">
    <property type="entry name" value="IRON(3+)-HYDROXAMATE-BINDING PROTEIN FHUD"/>
    <property type="match status" value="1"/>
</dbReference>
<dbReference type="Pfam" id="PF01497">
    <property type="entry name" value="Peripla_BP_2"/>
    <property type="match status" value="1"/>
</dbReference>
<dbReference type="InterPro" id="IPR002491">
    <property type="entry name" value="ABC_transptr_periplasmic_BD"/>
</dbReference>
<comment type="caution">
    <text evidence="8">The sequence shown here is derived from an EMBL/GenBank/DDBJ whole genome shotgun (WGS) entry which is preliminary data.</text>
</comment>
<dbReference type="InterPro" id="IPR051313">
    <property type="entry name" value="Bact_iron-sidero_bind"/>
</dbReference>
<dbReference type="PANTHER" id="PTHR30532">
    <property type="entry name" value="IRON III DICITRATE-BINDING PERIPLASMIC PROTEIN"/>
    <property type="match status" value="1"/>
</dbReference>
<evidence type="ECO:0000256" key="4">
    <source>
        <dbReference type="ARBA" id="ARBA00022729"/>
    </source>
</evidence>
<evidence type="ECO:0000256" key="1">
    <source>
        <dbReference type="ARBA" id="ARBA00004196"/>
    </source>
</evidence>
<protein>
    <submittedName>
        <fullName evidence="8">Iron-hydroxamate ABC transporter substrate-binding protein</fullName>
    </submittedName>
</protein>
<dbReference type="PROSITE" id="PS50983">
    <property type="entry name" value="FE_B12_PBP"/>
    <property type="match status" value="1"/>
</dbReference>
<proteinExistence type="inferred from homology"/>
<reference evidence="8 9" key="1">
    <citation type="submission" date="2024-09" db="EMBL/GenBank/DDBJ databases">
        <authorList>
            <person name="Ruan L."/>
        </authorList>
    </citation>
    <scope>NUCLEOTIDE SEQUENCE [LARGE SCALE GENOMIC DNA]</scope>
    <source>
        <strain evidence="8 9">D33</strain>
    </source>
</reference>
<accession>A0ABV5B7V1</accession>
<dbReference type="Proteomes" id="UP001580407">
    <property type="component" value="Unassembled WGS sequence"/>
</dbReference>
<dbReference type="Gene3D" id="3.40.50.1980">
    <property type="entry name" value="Nitrogenase molybdenum iron protein domain"/>
    <property type="match status" value="2"/>
</dbReference>
<sequence length="330" mass="36027">MYINHFRKWAFVAFTLLMIGVLSACGNASTPSAANSGESAGNTNSTEASQSETIKYQASNGVVEIPRHPKRVVEVADSYVGDLLVLGIKPVGVNQQALENPYFEGKLDGVANLGDGQSFEQILELKPDLIIAPGWADASVLESYSKIAPTVGIKFGELPLREQLREFGKMTGKEAEAEAWITAWDQKIAEAKPQVQAAIGDKTVSILQPYAKGIYAFGHNYGRGGDIIYGELELKAPSIVQKEAIDSGQGWANLSLEKLPEYAGDYIFTNPWSGDDTDPSAVYESSLWKNLPAVKNNRVFRMNPKGDLFNDPVSLEAQLEIILDDLLERK</sequence>
<evidence type="ECO:0000256" key="2">
    <source>
        <dbReference type="ARBA" id="ARBA00008814"/>
    </source>
</evidence>
<evidence type="ECO:0000256" key="3">
    <source>
        <dbReference type="ARBA" id="ARBA00022448"/>
    </source>
</evidence>